<accession>A0A151ZG59</accession>
<keyword evidence="2" id="KW-0687">Ribonucleoprotein</keyword>
<reference evidence="5 6" key="1">
    <citation type="submission" date="2015-12" db="EMBL/GenBank/DDBJ databases">
        <title>Dictyostelia acquired genes for synthesis and detection of signals that induce cell-type specialization by lateral gene transfer from prokaryotes.</title>
        <authorList>
            <person name="Gloeckner G."/>
            <person name="Schaap P."/>
        </authorList>
    </citation>
    <scope>NUCLEOTIDE SEQUENCE [LARGE SCALE GENOMIC DNA]</scope>
    <source>
        <strain evidence="5 6">TK</strain>
    </source>
</reference>
<dbReference type="EMBL" id="LODT01000028">
    <property type="protein sequence ID" value="KYQ92953.1"/>
    <property type="molecule type" value="Genomic_DNA"/>
</dbReference>
<evidence type="ECO:0000256" key="1">
    <source>
        <dbReference type="ARBA" id="ARBA00022980"/>
    </source>
</evidence>
<dbReference type="Proteomes" id="UP000076078">
    <property type="component" value="Unassembled WGS sequence"/>
</dbReference>
<dbReference type="GO" id="GO:0005840">
    <property type="term" value="C:ribosome"/>
    <property type="evidence" value="ECO:0007669"/>
    <property type="project" value="UniProtKB-KW"/>
</dbReference>
<evidence type="ECO:0000313" key="6">
    <source>
        <dbReference type="Proteomes" id="UP000076078"/>
    </source>
</evidence>
<dbReference type="GO" id="GO:0003735">
    <property type="term" value="F:structural constituent of ribosome"/>
    <property type="evidence" value="ECO:0007669"/>
    <property type="project" value="InterPro"/>
</dbReference>
<dbReference type="OMA" id="ITERAMF"/>
<dbReference type="InterPro" id="IPR020056">
    <property type="entry name" value="Rbsml_bL25/Gln-tRNA_synth_N"/>
</dbReference>
<gene>
    <name evidence="5" type="ORF">DLAC_05553</name>
</gene>
<protein>
    <recommendedName>
        <fullName evidence="4">Large ribosomal subunit protein bL25 L25 domain-containing protein</fullName>
    </recommendedName>
</protein>
<dbReference type="OrthoDB" id="17874at2759"/>
<name>A0A151ZG59_TIELA</name>
<dbReference type="InterPro" id="IPR029751">
    <property type="entry name" value="Ribosomal_L25_dom"/>
</dbReference>
<dbReference type="CDD" id="cd00495">
    <property type="entry name" value="Ribosomal_L25_TL5_CTC"/>
    <property type="match status" value="1"/>
</dbReference>
<keyword evidence="6" id="KW-1185">Reference proteome</keyword>
<dbReference type="AlphaFoldDB" id="A0A151ZG59"/>
<evidence type="ECO:0000256" key="2">
    <source>
        <dbReference type="ARBA" id="ARBA00023274"/>
    </source>
</evidence>
<evidence type="ECO:0000256" key="3">
    <source>
        <dbReference type="SAM" id="MobiDB-lite"/>
    </source>
</evidence>
<proteinExistence type="predicted"/>
<dbReference type="GO" id="GO:0006412">
    <property type="term" value="P:translation"/>
    <property type="evidence" value="ECO:0007669"/>
    <property type="project" value="InterPro"/>
</dbReference>
<dbReference type="SUPFAM" id="SSF50715">
    <property type="entry name" value="Ribosomal protein L25-like"/>
    <property type="match status" value="1"/>
</dbReference>
<dbReference type="Pfam" id="PF01386">
    <property type="entry name" value="Ribosomal_L25p"/>
    <property type="match status" value="1"/>
</dbReference>
<comment type="caution">
    <text evidence="5">The sequence shown here is derived from an EMBL/GenBank/DDBJ whole genome shotgun (WGS) entry which is preliminary data.</text>
</comment>
<sequence length="217" mass="25211">MNFLGHLSKLSFNILTQVPVQLNHVVKRGLFVRGKNIVREVDPNAPKVYKIRHIYCENRIVRGKAGVKKLRYLDFVPATISGGGLPYQHITVEWNRISGLLQTNNFYKDRKYILNIGDKEKVVGKLAFAQLHPTTERTLFIKFTRTTDDPTTLLEETLPNIVEQKQKDEQNMIRMEKRRQARALQNIDLSFKPSIKKSDLQQQQQEQQKKSKPSTKK</sequence>
<organism evidence="5 6">
    <name type="scientific">Tieghemostelium lacteum</name>
    <name type="common">Slime mold</name>
    <name type="synonym">Dictyostelium lacteum</name>
    <dbReference type="NCBI Taxonomy" id="361077"/>
    <lineage>
        <taxon>Eukaryota</taxon>
        <taxon>Amoebozoa</taxon>
        <taxon>Evosea</taxon>
        <taxon>Eumycetozoa</taxon>
        <taxon>Dictyostelia</taxon>
        <taxon>Dictyosteliales</taxon>
        <taxon>Raperosteliaceae</taxon>
        <taxon>Tieghemostelium</taxon>
    </lineage>
</organism>
<dbReference type="Gene3D" id="2.40.240.10">
    <property type="entry name" value="Ribosomal Protein L25, Chain P"/>
    <property type="match status" value="1"/>
</dbReference>
<dbReference type="InterPro" id="IPR011035">
    <property type="entry name" value="Ribosomal_bL25/Gln-tRNA_synth"/>
</dbReference>
<evidence type="ECO:0000313" key="5">
    <source>
        <dbReference type="EMBL" id="KYQ92953.1"/>
    </source>
</evidence>
<evidence type="ECO:0000259" key="4">
    <source>
        <dbReference type="Pfam" id="PF01386"/>
    </source>
</evidence>
<feature type="region of interest" description="Disordered" evidence="3">
    <location>
        <begin position="190"/>
        <end position="217"/>
    </location>
</feature>
<feature type="domain" description="Large ribosomal subunit protein bL25 L25" evidence="4">
    <location>
        <begin position="56"/>
        <end position="141"/>
    </location>
</feature>
<keyword evidence="1" id="KW-0689">Ribosomal protein</keyword>
<dbReference type="InParanoid" id="A0A151ZG59"/>
<dbReference type="GO" id="GO:1990904">
    <property type="term" value="C:ribonucleoprotein complex"/>
    <property type="evidence" value="ECO:0007669"/>
    <property type="project" value="UniProtKB-KW"/>
</dbReference>